<dbReference type="EMBL" id="KQ243397">
    <property type="protein sequence ID" value="KNC75842.1"/>
    <property type="molecule type" value="Genomic_DNA"/>
</dbReference>
<feature type="non-terminal residue" evidence="8">
    <location>
        <position position="1"/>
    </location>
</feature>
<name>A0A0L0FGD2_9EUKA</name>
<evidence type="ECO:0000256" key="4">
    <source>
        <dbReference type="ARBA" id="ARBA00022989"/>
    </source>
</evidence>
<keyword evidence="5 7" id="KW-0472">Membrane</keyword>
<protein>
    <recommendedName>
        <fullName evidence="7">Choline transporter-like protein</fullName>
    </recommendedName>
</protein>
<evidence type="ECO:0000313" key="8">
    <source>
        <dbReference type="EMBL" id="KNC75842.1"/>
    </source>
</evidence>
<gene>
    <name evidence="8" type="ORF">SARC_11638</name>
</gene>
<dbReference type="RefSeq" id="XP_014149744.1">
    <property type="nucleotide sequence ID" value="XM_014294269.1"/>
</dbReference>
<dbReference type="AlphaFoldDB" id="A0A0L0FGD2"/>
<keyword evidence="9" id="KW-1185">Reference proteome</keyword>
<comment type="subcellular location">
    <subcellularLocation>
        <location evidence="7">Cell membrane</location>
        <topology evidence="7">Multi-pass membrane protein</topology>
    </subcellularLocation>
    <subcellularLocation>
        <location evidence="1">Membrane</location>
        <topology evidence="1">Multi-pass membrane protein</topology>
    </subcellularLocation>
</comment>
<evidence type="ECO:0000256" key="7">
    <source>
        <dbReference type="RuleBase" id="RU368066"/>
    </source>
</evidence>
<dbReference type="OrthoDB" id="420519at2759"/>
<evidence type="ECO:0000256" key="5">
    <source>
        <dbReference type="ARBA" id="ARBA00023136"/>
    </source>
</evidence>
<feature type="non-terminal residue" evidence="8">
    <location>
        <position position="95"/>
    </location>
</feature>
<dbReference type="Pfam" id="PF04515">
    <property type="entry name" value="Choline_transpo"/>
    <property type="match status" value="1"/>
</dbReference>
<dbReference type="InterPro" id="IPR007603">
    <property type="entry name" value="Choline_transptr-like"/>
</dbReference>
<comment type="function">
    <text evidence="7">Choline transporter.</text>
</comment>
<comment type="similarity">
    <text evidence="2 7">Belongs to the CTL (choline transporter-like) family.</text>
</comment>
<accession>A0A0L0FGD2</accession>
<evidence type="ECO:0000313" key="9">
    <source>
        <dbReference type="Proteomes" id="UP000054560"/>
    </source>
</evidence>
<evidence type="ECO:0000256" key="2">
    <source>
        <dbReference type="ARBA" id="ARBA00007168"/>
    </source>
</evidence>
<keyword evidence="3 7" id="KW-0812">Transmembrane</keyword>
<dbReference type="GeneID" id="25912142"/>
<dbReference type="GO" id="GO:0022857">
    <property type="term" value="F:transmembrane transporter activity"/>
    <property type="evidence" value="ECO:0007669"/>
    <property type="project" value="UniProtKB-UniRule"/>
</dbReference>
<dbReference type="PANTHER" id="PTHR12385">
    <property type="entry name" value="CHOLINE TRANSPORTER-LIKE (SLC FAMILY 44)"/>
    <property type="match status" value="1"/>
</dbReference>
<evidence type="ECO:0000256" key="1">
    <source>
        <dbReference type="ARBA" id="ARBA00004141"/>
    </source>
</evidence>
<organism evidence="8 9">
    <name type="scientific">Sphaeroforma arctica JP610</name>
    <dbReference type="NCBI Taxonomy" id="667725"/>
    <lineage>
        <taxon>Eukaryota</taxon>
        <taxon>Ichthyosporea</taxon>
        <taxon>Ichthyophonida</taxon>
        <taxon>Sphaeroforma</taxon>
    </lineage>
</organism>
<keyword evidence="6" id="KW-0325">Glycoprotein</keyword>
<reference evidence="8 9" key="1">
    <citation type="submission" date="2011-02" db="EMBL/GenBank/DDBJ databases">
        <title>The Genome Sequence of Sphaeroforma arctica JP610.</title>
        <authorList>
            <consortium name="The Broad Institute Genome Sequencing Platform"/>
            <person name="Russ C."/>
            <person name="Cuomo C."/>
            <person name="Young S.K."/>
            <person name="Zeng Q."/>
            <person name="Gargeya S."/>
            <person name="Alvarado L."/>
            <person name="Berlin A."/>
            <person name="Chapman S.B."/>
            <person name="Chen Z."/>
            <person name="Freedman E."/>
            <person name="Gellesch M."/>
            <person name="Goldberg J."/>
            <person name="Griggs A."/>
            <person name="Gujja S."/>
            <person name="Heilman E."/>
            <person name="Heiman D."/>
            <person name="Howarth C."/>
            <person name="Mehta T."/>
            <person name="Neiman D."/>
            <person name="Pearson M."/>
            <person name="Roberts A."/>
            <person name="Saif S."/>
            <person name="Shea T."/>
            <person name="Shenoy N."/>
            <person name="Sisk P."/>
            <person name="Stolte C."/>
            <person name="Sykes S."/>
            <person name="White J."/>
            <person name="Yandava C."/>
            <person name="Burger G."/>
            <person name="Gray M.W."/>
            <person name="Holland P.W.H."/>
            <person name="King N."/>
            <person name="Lang F.B.F."/>
            <person name="Roger A.J."/>
            <person name="Ruiz-Trillo I."/>
            <person name="Haas B."/>
            <person name="Nusbaum C."/>
            <person name="Birren B."/>
        </authorList>
    </citation>
    <scope>NUCLEOTIDE SEQUENCE [LARGE SCALE GENOMIC DNA]</scope>
    <source>
        <strain evidence="8 9">JP610</strain>
    </source>
</reference>
<evidence type="ECO:0000256" key="6">
    <source>
        <dbReference type="ARBA" id="ARBA00023180"/>
    </source>
</evidence>
<proteinExistence type="inferred from homology"/>
<feature type="transmembrane region" description="Helical" evidence="7">
    <location>
        <begin position="6"/>
        <end position="27"/>
    </location>
</feature>
<feature type="transmembrane region" description="Helical" evidence="7">
    <location>
        <begin position="48"/>
        <end position="73"/>
    </location>
</feature>
<keyword evidence="4 7" id="KW-1133">Transmembrane helix</keyword>
<dbReference type="GO" id="GO:0005886">
    <property type="term" value="C:plasma membrane"/>
    <property type="evidence" value="ECO:0007669"/>
    <property type="project" value="UniProtKB-SubCell"/>
</dbReference>
<dbReference type="PANTHER" id="PTHR12385:SF14">
    <property type="entry name" value="CHOLINE TRANSPORTER-LIKE 2"/>
    <property type="match status" value="1"/>
</dbReference>
<dbReference type="Proteomes" id="UP000054560">
    <property type="component" value="Unassembled WGS sequence"/>
</dbReference>
<evidence type="ECO:0000256" key="3">
    <source>
        <dbReference type="ARBA" id="ARBA00022692"/>
    </source>
</evidence>
<comment type="caution">
    <text evidence="7">Lacks conserved residue(s) required for the propagation of feature annotation.</text>
</comment>
<sequence length="95" mass="10631">AAVYTVLQYHVGSIVLGSFLIATVQWIRWLLRSIRHQAKDAKSTAAEWAYRTVSCLMDVLSAVVNLLSLNAFIQIAMTGDDFMTSARRGSEQLQR</sequence>
<dbReference type="STRING" id="667725.A0A0L0FGD2"/>